<dbReference type="GO" id="GO:0004620">
    <property type="term" value="F:phospholipase activity"/>
    <property type="evidence" value="ECO:0007669"/>
    <property type="project" value="TreeGrafter"/>
</dbReference>
<keyword evidence="4 7" id="KW-0442">Lipid degradation</keyword>
<dbReference type="Gene3D" id="3.40.1090.10">
    <property type="entry name" value="Cytosolic phospholipase A2 catalytic domain"/>
    <property type="match status" value="1"/>
</dbReference>
<dbReference type="PROSITE" id="PS51635">
    <property type="entry name" value="PNPLA"/>
    <property type="match status" value="1"/>
</dbReference>
<evidence type="ECO:0000256" key="6">
    <source>
        <dbReference type="PROSITE-ProRule" id="PRU01161"/>
    </source>
</evidence>
<dbReference type="GO" id="GO:0006952">
    <property type="term" value="P:defense response"/>
    <property type="evidence" value="ECO:0007669"/>
    <property type="project" value="UniProtKB-KW"/>
</dbReference>
<dbReference type="AlphaFoldDB" id="A0A068TYK2"/>
<organism evidence="9 10">
    <name type="scientific">Coffea canephora</name>
    <name type="common">Robusta coffee</name>
    <dbReference type="NCBI Taxonomy" id="49390"/>
    <lineage>
        <taxon>Eukaryota</taxon>
        <taxon>Viridiplantae</taxon>
        <taxon>Streptophyta</taxon>
        <taxon>Embryophyta</taxon>
        <taxon>Tracheophyta</taxon>
        <taxon>Spermatophyta</taxon>
        <taxon>Magnoliopsida</taxon>
        <taxon>eudicotyledons</taxon>
        <taxon>Gunneridae</taxon>
        <taxon>Pentapetalae</taxon>
        <taxon>asterids</taxon>
        <taxon>lamiids</taxon>
        <taxon>Gentianales</taxon>
        <taxon>Rubiaceae</taxon>
        <taxon>Ixoroideae</taxon>
        <taxon>Gardenieae complex</taxon>
        <taxon>Bertiereae - Coffeeae clade</taxon>
        <taxon>Coffeeae</taxon>
        <taxon>Coffea</taxon>
    </lineage>
</organism>
<feature type="short sequence motif" description="DGA/G" evidence="6">
    <location>
        <begin position="217"/>
        <end position="219"/>
    </location>
</feature>
<evidence type="ECO:0000256" key="7">
    <source>
        <dbReference type="RuleBase" id="RU361262"/>
    </source>
</evidence>
<proteinExistence type="inferred from homology"/>
<dbReference type="FunFam" id="3.40.1090.10:FF:000005">
    <property type="entry name" value="Patatin"/>
    <property type="match status" value="1"/>
</dbReference>
<gene>
    <name evidence="9" type="ORF">GSCOC_T00034932001</name>
</gene>
<dbReference type="Gramene" id="CDP01331">
    <property type="protein sequence ID" value="CDP01331"/>
    <property type="gene ID" value="GSCOC_T00034932001"/>
</dbReference>
<name>A0A068TYK2_COFCA</name>
<keyword evidence="2 7" id="KW-0378">Hydrolase</keyword>
<reference evidence="10" key="1">
    <citation type="journal article" date="2014" name="Science">
        <title>The coffee genome provides insight into the convergent evolution of caffeine biosynthesis.</title>
        <authorList>
            <person name="Denoeud F."/>
            <person name="Carretero-Paulet L."/>
            <person name="Dereeper A."/>
            <person name="Droc G."/>
            <person name="Guyot R."/>
            <person name="Pietrella M."/>
            <person name="Zheng C."/>
            <person name="Alberti A."/>
            <person name="Anthony F."/>
            <person name="Aprea G."/>
            <person name="Aury J.M."/>
            <person name="Bento P."/>
            <person name="Bernard M."/>
            <person name="Bocs S."/>
            <person name="Campa C."/>
            <person name="Cenci A."/>
            <person name="Combes M.C."/>
            <person name="Crouzillat D."/>
            <person name="Da Silva C."/>
            <person name="Daddiego L."/>
            <person name="De Bellis F."/>
            <person name="Dussert S."/>
            <person name="Garsmeur O."/>
            <person name="Gayraud T."/>
            <person name="Guignon V."/>
            <person name="Jahn K."/>
            <person name="Jamilloux V."/>
            <person name="Joet T."/>
            <person name="Labadie K."/>
            <person name="Lan T."/>
            <person name="Leclercq J."/>
            <person name="Lepelley M."/>
            <person name="Leroy T."/>
            <person name="Li L.T."/>
            <person name="Librado P."/>
            <person name="Lopez L."/>
            <person name="Munoz A."/>
            <person name="Noel B."/>
            <person name="Pallavicini A."/>
            <person name="Perrotta G."/>
            <person name="Poncet V."/>
            <person name="Pot D."/>
            <person name="Priyono X."/>
            <person name="Rigoreau M."/>
            <person name="Rouard M."/>
            <person name="Rozas J."/>
            <person name="Tranchant-Dubreuil C."/>
            <person name="VanBuren R."/>
            <person name="Zhang Q."/>
            <person name="Andrade A.C."/>
            <person name="Argout X."/>
            <person name="Bertrand B."/>
            <person name="de Kochko A."/>
            <person name="Graziosi G."/>
            <person name="Henry R.J."/>
            <person name="Jayarama X."/>
            <person name="Ming R."/>
            <person name="Nagai C."/>
            <person name="Rounsley S."/>
            <person name="Sankoff D."/>
            <person name="Giuliano G."/>
            <person name="Albert V.A."/>
            <person name="Wincker P."/>
            <person name="Lashermes P."/>
        </authorList>
    </citation>
    <scope>NUCLEOTIDE SEQUENCE [LARGE SCALE GENOMIC DNA]</scope>
    <source>
        <strain evidence="10">cv. DH200-94</strain>
    </source>
</reference>
<dbReference type="GO" id="GO:0016042">
    <property type="term" value="P:lipid catabolic process"/>
    <property type="evidence" value="ECO:0007669"/>
    <property type="project" value="UniProtKB-KW"/>
</dbReference>
<comment type="similarity">
    <text evidence="1 7">Belongs to the patatin family.</text>
</comment>
<feature type="short sequence motif" description="GXGXXG" evidence="6">
    <location>
        <begin position="27"/>
        <end position="32"/>
    </location>
</feature>
<comment type="domain">
    <text evidence="7">The nitrogen atoms of the two glycine residues in the GGXR motif define the oxyanion hole, and stabilize the oxyanion that forms during the nucleophilic attack by the catalytic serine during substrate cleavage.</text>
</comment>
<dbReference type="OMA" id="KWGIFSW"/>
<protein>
    <recommendedName>
        <fullName evidence="7">Patatin</fullName>
        <ecNumber evidence="7">3.1.1.-</ecNumber>
    </recommendedName>
</protein>
<comment type="function">
    <text evidence="7">Lipolytic acyl hydrolase (LAH).</text>
</comment>
<dbReference type="PANTHER" id="PTHR32176">
    <property type="entry name" value="XYLOSE ISOMERASE"/>
    <property type="match status" value="1"/>
</dbReference>
<keyword evidence="10" id="KW-1185">Reference proteome</keyword>
<dbReference type="InterPro" id="IPR016035">
    <property type="entry name" value="Acyl_Trfase/lysoPLipase"/>
</dbReference>
<dbReference type="SUPFAM" id="SSF52151">
    <property type="entry name" value="FabD/lysophospholipase-like"/>
    <property type="match status" value="1"/>
</dbReference>
<dbReference type="EMBL" id="HG739090">
    <property type="protein sequence ID" value="CDP01331.1"/>
    <property type="molecule type" value="Genomic_DNA"/>
</dbReference>
<sequence length="406" mass="44718">MEKTKPSHLQIQPPTYGSLATILSIDGGGVRGIIPATLLCFLEAQLQEVDGDDARIADYFDVIAGTGTGGLTTVLLTAPDENNRPLYTAKDINHFYKQQLPKIFPHIRGKIARYIRNTVRSVTGPKYSGKYLRRFTRDILGEKRMTDSLTNVIIPTFDIKQLQPTIFSSYEANSSPRLNARLADVCVSTFATPTYFPPHYFTTKDDAGIVREFNLIDGGVAASNPSQIATSRLAKHVFGRNPDFLPINPMDYCRFLVISLGTGSGKVQKKYNSKRAAKWGVLGWLFSGGSRPIVDAFTQASASMVDFHLSSHFQALHSEDNYLRIQDDALTGTERCFDGAGEKNLERLSKIGEDLLEKPVARVNLATGLSEPVNNGGTNAEALNRFAKLLSDERKRRQSKGAAITP</sequence>
<evidence type="ECO:0000256" key="2">
    <source>
        <dbReference type="ARBA" id="ARBA00022801"/>
    </source>
</evidence>
<dbReference type="EC" id="3.1.1.-" evidence="7"/>
<keyword evidence="5 7" id="KW-0443">Lipid metabolism</keyword>
<dbReference type="PANTHER" id="PTHR32176:SF92">
    <property type="entry name" value="XYLOSE ISOMERASE"/>
    <property type="match status" value="1"/>
</dbReference>
<evidence type="ECO:0000313" key="10">
    <source>
        <dbReference type="Proteomes" id="UP000295252"/>
    </source>
</evidence>
<evidence type="ECO:0000256" key="1">
    <source>
        <dbReference type="ARBA" id="ARBA00010240"/>
    </source>
</evidence>
<dbReference type="GO" id="GO:0047372">
    <property type="term" value="F:monoacylglycerol lipase activity"/>
    <property type="evidence" value="ECO:0007669"/>
    <property type="project" value="TreeGrafter"/>
</dbReference>
<evidence type="ECO:0000256" key="3">
    <source>
        <dbReference type="ARBA" id="ARBA00022821"/>
    </source>
</evidence>
<feature type="domain" description="PNPLA" evidence="8">
    <location>
        <begin position="23"/>
        <end position="230"/>
    </location>
</feature>
<accession>A0A068TYK2</accession>
<dbReference type="Proteomes" id="UP000295252">
    <property type="component" value="Chromosome II"/>
</dbReference>
<comment type="caution">
    <text evidence="6">Lacks conserved residue(s) required for the propagation of feature annotation.</text>
</comment>
<evidence type="ECO:0000259" key="8">
    <source>
        <dbReference type="PROSITE" id="PS51635"/>
    </source>
</evidence>
<evidence type="ECO:0000256" key="5">
    <source>
        <dbReference type="ARBA" id="ARBA00023098"/>
    </source>
</evidence>
<evidence type="ECO:0000313" key="9">
    <source>
        <dbReference type="EMBL" id="CDP01331.1"/>
    </source>
</evidence>
<dbReference type="InParanoid" id="A0A068TYK2"/>
<dbReference type="OrthoDB" id="1658288at2759"/>
<dbReference type="InterPro" id="IPR002641">
    <property type="entry name" value="PNPLA_dom"/>
</dbReference>
<keyword evidence="3" id="KW-0611">Plant defense</keyword>
<dbReference type="Pfam" id="PF01734">
    <property type="entry name" value="Patatin"/>
    <property type="match status" value="1"/>
</dbReference>
<dbReference type="PhylomeDB" id="A0A068TYK2"/>
<evidence type="ECO:0000256" key="4">
    <source>
        <dbReference type="ARBA" id="ARBA00022963"/>
    </source>
</evidence>